<dbReference type="Gene3D" id="3.40.720.10">
    <property type="entry name" value="Alkaline Phosphatase, subunit A"/>
    <property type="match status" value="1"/>
</dbReference>
<dbReference type="InterPro" id="IPR017850">
    <property type="entry name" value="Alkaline_phosphatase_core_sf"/>
</dbReference>
<dbReference type="PANTHER" id="PTHR42693:SF53">
    <property type="entry name" value="ENDO-4-O-SULFATASE"/>
    <property type="match status" value="1"/>
</dbReference>
<dbReference type="InterPro" id="IPR000917">
    <property type="entry name" value="Sulfatase_N"/>
</dbReference>
<feature type="domain" description="Sulfatase N-terminal" evidence="4">
    <location>
        <begin position="29"/>
        <end position="311"/>
    </location>
</feature>
<accession>A0A517NK50</accession>
<dbReference type="EMBL" id="CP036525">
    <property type="protein sequence ID" value="QDT07517.1"/>
    <property type="molecule type" value="Genomic_DNA"/>
</dbReference>
<dbReference type="Proteomes" id="UP000318538">
    <property type="component" value="Chromosome"/>
</dbReference>
<keyword evidence="6" id="KW-1185">Reference proteome</keyword>
<evidence type="ECO:0000313" key="6">
    <source>
        <dbReference type="Proteomes" id="UP000318538"/>
    </source>
</evidence>
<evidence type="ECO:0000259" key="4">
    <source>
        <dbReference type="Pfam" id="PF00884"/>
    </source>
</evidence>
<keyword evidence="2 5" id="KW-0378">Hydrolase</keyword>
<evidence type="ECO:0000256" key="2">
    <source>
        <dbReference type="ARBA" id="ARBA00022801"/>
    </source>
</evidence>
<protein>
    <submittedName>
        <fullName evidence="5">Choline-sulfatase</fullName>
        <ecNumber evidence="5">3.1.6.6</ecNumber>
    </submittedName>
</protein>
<keyword evidence="3" id="KW-0732">Signal</keyword>
<dbReference type="KEGG" id="rlc:K227x_59450"/>
<dbReference type="OrthoDB" id="9763613at2"/>
<dbReference type="SUPFAM" id="SSF53649">
    <property type="entry name" value="Alkaline phosphatase-like"/>
    <property type="match status" value="1"/>
</dbReference>
<dbReference type="EC" id="3.1.6.6" evidence="5"/>
<name>A0A517NK50_9BACT</name>
<reference evidence="5 6" key="1">
    <citation type="submission" date="2019-02" db="EMBL/GenBank/DDBJ databases">
        <title>Deep-cultivation of Planctomycetes and their phenomic and genomic characterization uncovers novel biology.</title>
        <authorList>
            <person name="Wiegand S."/>
            <person name="Jogler M."/>
            <person name="Boedeker C."/>
            <person name="Pinto D."/>
            <person name="Vollmers J."/>
            <person name="Rivas-Marin E."/>
            <person name="Kohn T."/>
            <person name="Peeters S.H."/>
            <person name="Heuer A."/>
            <person name="Rast P."/>
            <person name="Oberbeckmann S."/>
            <person name="Bunk B."/>
            <person name="Jeske O."/>
            <person name="Meyerdierks A."/>
            <person name="Storesund J.E."/>
            <person name="Kallscheuer N."/>
            <person name="Luecker S."/>
            <person name="Lage O.M."/>
            <person name="Pohl T."/>
            <person name="Merkel B.J."/>
            <person name="Hornburger P."/>
            <person name="Mueller R.-W."/>
            <person name="Bruemmer F."/>
            <person name="Labrenz M."/>
            <person name="Spormann A.M."/>
            <person name="Op den Camp H."/>
            <person name="Overmann J."/>
            <person name="Amann R."/>
            <person name="Jetten M.S.M."/>
            <person name="Mascher T."/>
            <person name="Medema M.H."/>
            <person name="Devos D.P."/>
            <person name="Kaster A.-K."/>
            <person name="Ovreas L."/>
            <person name="Rohde M."/>
            <person name="Galperin M.Y."/>
            <person name="Jogler C."/>
        </authorList>
    </citation>
    <scope>NUCLEOTIDE SEQUENCE [LARGE SCALE GENOMIC DNA]</scope>
    <source>
        <strain evidence="5 6">K22_7</strain>
    </source>
</reference>
<sequence length="498" mass="55608" precursor="true">MRHLSLIAILFAACVATADDAPSLAGQRPNIVWIIPDDMSANFSCYGETAVETPNVDRLAARGVQFTGAYVTAPVCSTCRSAFITGMYQTSIGAHHHRSGRGQQTIQLPDAIRLVPELFQQAGYYTTISDWPPKGNRLGKTDYNFQWDPGVYDGSDWANRADGQPFFAQLQTKGGKMRGKDSKGWESVAQKAERKLGSRTSTDAVKLPPYYPNHPDVVQDWAAYLDSVRLTDAMVGEVINRLDREGVLDNTIVLFMTDHGISHARGKQFLYDEGLHVPMVIAGPGIDAGTVRSDVVEHIDIAALSLAAAGIPIPDYMQAKDILAADYQPRDAVFAARDRCDETVDHIRSVRTADFKYIRNFLPQRPYLQPCAYKDAKSILIALRSWHEQGKLDDVQQLLFRQVRPAEELYDIHADPYEIHNLADDPAYADQLVQMRTRLDDWMVRTDDKGRTPESVAMYDSDMKVYTDKLRGNESSSKQLGVIESNIAWMKKMAAEGK</sequence>
<dbReference type="GO" id="GO:0004065">
    <property type="term" value="F:arylsulfatase activity"/>
    <property type="evidence" value="ECO:0007669"/>
    <property type="project" value="TreeGrafter"/>
</dbReference>
<dbReference type="GO" id="GO:0047753">
    <property type="term" value="F:choline-sulfatase activity"/>
    <property type="evidence" value="ECO:0007669"/>
    <property type="project" value="UniProtKB-EC"/>
</dbReference>
<dbReference type="Pfam" id="PF00884">
    <property type="entry name" value="Sulfatase"/>
    <property type="match status" value="1"/>
</dbReference>
<comment type="similarity">
    <text evidence="1">Belongs to the sulfatase family.</text>
</comment>
<dbReference type="InterPro" id="IPR050738">
    <property type="entry name" value="Sulfatase"/>
</dbReference>
<proteinExistence type="inferred from homology"/>
<gene>
    <name evidence="5" type="primary">betC_17</name>
    <name evidence="5" type="ORF">K227x_59450</name>
</gene>
<dbReference type="AlphaFoldDB" id="A0A517NK50"/>
<evidence type="ECO:0000256" key="3">
    <source>
        <dbReference type="SAM" id="SignalP"/>
    </source>
</evidence>
<dbReference type="CDD" id="cd16027">
    <property type="entry name" value="SGSH"/>
    <property type="match status" value="1"/>
</dbReference>
<dbReference type="PANTHER" id="PTHR42693">
    <property type="entry name" value="ARYLSULFATASE FAMILY MEMBER"/>
    <property type="match status" value="1"/>
</dbReference>
<dbReference type="RefSeq" id="WP_145175581.1">
    <property type="nucleotide sequence ID" value="NZ_CP036525.1"/>
</dbReference>
<evidence type="ECO:0000256" key="1">
    <source>
        <dbReference type="ARBA" id="ARBA00008779"/>
    </source>
</evidence>
<evidence type="ECO:0000313" key="5">
    <source>
        <dbReference type="EMBL" id="QDT07517.1"/>
    </source>
</evidence>
<feature type="chain" id="PRO_5022079195" evidence="3">
    <location>
        <begin position="19"/>
        <end position="498"/>
    </location>
</feature>
<organism evidence="5 6">
    <name type="scientific">Rubripirellula lacrimiformis</name>
    <dbReference type="NCBI Taxonomy" id="1930273"/>
    <lineage>
        <taxon>Bacteria</taxon>
        <taxon>Pseudomonadati</taxon>
        <taxon>Planctomycetota</taxon>
        <taxon>Planctomycetia</taxon>
        <taxon>Pirellulales</taxon>
        <taxon>Pirellulaceae</taxon>
        <taxon>Rubripirellula</taxon>
    </lineage>
</organism>
<feature type="signal peptide" evidence="3">
    <location>
        <begin position="1"/>
        <end position="18"/>
    </location>
</feature>